<keyword evidence="1" id="KW-0677">Repeat</keyword>
<dbReference type="EMBL" id="CADEBD010000226">
    <property type="protein sequence ID" value="CAB3225224.1"/>
    <property type="molecule type" value="Genomic_DNA"/>
</dbReference>
<dbReference type="AlphaFoldDB" id="A0A8S0Z4B9"/>
<evidence type="ECO:0000256" key="1">
    <source>
        <dbReference type="ARBA" id="ARBA00022737"/>
    </source>
</evidence>
<dbReference type="Pfam" id="PF12569">
    <property type="entry name" value="NatA_aux_su"/>
    <property type="match status" value="1"/>
</dbReference>
<name>A0A8S0Z4B9_ARCPL</name>
<accession>A0A8S0Z4B9</accession>
<dbReference type="InterPro" id="IPR021183">
    <property type="entry name" value="NatA_aux_su"/>
</dbReference>
<dbReference type="OrthoDB" id="7270755at2759"/>
<comment type="caution">
    <text evidence="4">The sequence shown here is derived from an EMBL/GenBank/DDBJ whole genome shotgun (WGS) entry which is preliminary data.</text>
</comment>
<protein>
    <submittedName>
        <fullName evidence="4">Uncharacterized protein</fullName>
    </submittedName>
</protein>
<sequence length="299" mass="34088">MLLNEQAFEAMSFTTKNLAPSELKKLRNKQRKAKRKAEQESALQAQVQVKREQHHKARQQQEQGDPEAPQLDELIPDKLARAEDPLEQAIKFLLPLRILAADRIDTYLMAFEIYYRKDKPLLMLQSLKRAWRLDSTHHHLHDCLVRFQGWLDKSLEALNPAVVAVISTETQPMVRGRSAVQMAEEFMANDAARSQADALWGARALRRLLPQRTQQALHHATRLDYPDTSIEGCVEVLESLKEGDFGPCEKEIEQYIEACSVKFPYAIAFKPAAVNTDLPDKQETLDEAPLQAKEIAVNN</sequence>
<dbReference type="PANTHER" id="PTHR22767:SF2">
    <property type="entry name" value="N(ALPHA)-ACETYLTRANSFERASE 15_16, ISOFORM A"/>
    <property type="match status" value="1"/>
</dbReference>
<dbReference type="PANTHER" id="PTHR22767">
    <property type="entry name" value="N-TERMINAL ACETYLTRANSFERASE-RELATED"/>
    <property type="match status" value="1"/>
</dbReference>
<dbReference type="Gene3D" id="1.25.40.1010">
    <property type="match status" value="1"/>
</dbReference>
<organism evidence="4 5">
    <name type="scientific">Arctia plantaginis</name>
    <name type="common">Wood tiger moth</name>
    <name type="synonym">Phalaena plantaginis</name>
    <dbReference type="NCBI Taxonomy" id="874455"/>
    <lineage>
        <taxon>Eukaryota</taxon>
        <taxon>Metazoa</taxon>
        <taxon>Ecdysozoa</taxon>
        <taxon>Arthropoda</taxon>
        <taxon>Hexapoda</taxon>
        <taxon>Insecta</taxon>
        <taxon>Pterygota</taxon>
        <taxon>Neoptera</taxon>
        <taxon>Endopterygota</taxon>
        <taxon>Lepidoptera</taxon>
        <taxon>Glossata</taxon>
        <taxon>Ditrysia</taxon>
        <taxon>Noctuoidea</taxon>
        <taxon>Erebidae</taxon>
        <taxon>Arctiinae</taxon>
        <taxon>Arctia</taxon>
    </lineage>
</organism>
<evidence type="ECO:0000256" key="2">
    <source>
        <dbReference type="ARBA" id="ARBA00022803"/>
    </source>
</evidence>
<proteinExistence type="predicted"/>
<evidence type="ECO:0000313" key="4">
    <source>
        <dbReference type="EMBL" id="CAB3225224.1"/>
    </source>
</evidence>
<evidence type="ECO:0000313" key="5">
    <source>
        <dbReference type="Proteomes" id="UP000494256"/>
    </source>
</evidence>
<feature type="compositionally biased region" description="Basic residues" evidence="3">
    <location>
        <begin position="26"/>
        <end position="35"/>
    </location>
</feature>
<dbReference type="Proteomes" id="UP000494256">
    <property type="component" value="Unassembled WGS sequence"/>
</dbReference>
<evidence type="ECO:0000256" key="3">
    <source>
        <dbReference type="SAM" id="MobiDB-lite"/>
    </source>
</evidence>
<gene>
    <name evidence="4" type="ORF">APLA_LOCUS2127</name>
</gene>
<dbReference type="GO" id="GO:0031415">
    <property type="term" value="C:NatA complex"/>
    <property type="evidence" value="ECO:0007669"/>
    <property type="project" value="TreeGrafter"/>
</dbReference>
<feature type="region of interest" description="Disordered" evidence="3">
    <location>
        <begin position="21"/>
        <end position="70"/>
    </location>
</feature>
<keyword evidence="2" id="KW-0802">TPR repeat</keyword>
<reference evidence="4 5" key="1">
    <citation type="submission" date="2020-04" db="EMBL/GenBank/DDBJ databases">
        <authorList>
            <person name="Wallbank WR R."/>
            <person name="Pardo Diaz C."/>
            <person name="Kozak K."/>
            <person name="Martin S."/>
            <person name="Jiggins C."/>
            <person name="Moest M."/>
            <person name="Warren A I."/>
            <person name="Byers J.R.P. K."/>
            <person name="Montejo-Kovacevich G."/>
            <person name="Yen C E."/>
        </authorList>
    </citation>
    <scope>NUCLEOTIDE SEQUENCE [LARGE SCALE GENOMIC DNA]</scope>
</reference>